<accession>A0A915HI18</accession>
<evidence type="ECO:0000313" key="2">
    <source>
        <dbReference type="WBParaSite" id="nRc.2.0.1.t00961-RA"/>
    </source>
</evidence>
<reference evidence="2" key="1">
    <citation type="submission" date="2022-11" db="UniProtKB">
        <authorList>
            <consortium name="WormBaseParasite"/>
        </authorList>
    </citation>
    <scope>IDENTIFICATION</scope>
</reference>
<keyword evidence="1" id="KW-1185">Reference proteome</keyword>
<evidence type="ECO:0000313" key="1">
    <source>
        <dbReference type="Proteomes" id="UP000887565"/>
    </source>
</evidence>
<dbReference type="AlphaFoldDB" id="A0A915HI18"/>
<sequence length="113" mass="13095">MTASRLKTGWGPNTNVKRGTYVVGTNPHPLKYYYPFYKKPHQPYGLQDSNHLLPEKGHIKARMPCRVRLEKDRIYLWCTCGLSNNQILPRNSANAVEKRIYFSSECVSSHRIT</sequence>
<dbReference type="Proteomes" id="UP000887565">
    <property type="component" value="Unplaced"/>
</dbReference>
<dbReference type="WBParaSite" id="nRc.2.0.1.t00961-RA">
    <property type="protein sequence ID" value="nRc.2.0.1.t00961-RA"/>
    <property type="gene ID" value="nRc.2.0.1.g00961"/>
</dbReference>
<proteinExistence type="predicted"/>
<organism evidence="1 2">
    <name type="scientific">Romanomermis culicivorax</name>
    <name type="common">Nematode worm</name>
    <dbReference type="NCBI Taxonomy" id="13658"/>
    <lineage>
        <taxon>Eukaryota</taxon>
        <taxon>Metazoa</taxon>
        <taxon>Ecdysozoa</taxon>
        <taxon>Nematoda</taxon>
        <taxon>Enoplea</taxon>
        <taxon>Dorylaimia</taxon>
        <taxon>Mermithida</taxon>
        <taxon>Mermithoidea</taxon>
        <taxon>Mermithidae</taxon>
        <taxon>Romanomermis</taxon>
    </lineage>
</organism>
<name>A0A915HI18_ROMCU</name>
<protein>
    <submittedName>
        <fullName evidence="2">Uncharacterized protein</fullName>
    </submittedName>
</protein>